<feature type="transmembrane region" description="Helical" evidence="2">
    <location>
        <begin position="492"/>
        <end position="512"/>
    </location>
</feature>
<gene>
    <name evidence="5" type="ORF">ACFPP6_06305</name>
</gene>
<evidence type="ECO:0000259" key="4">
    <source>
        <dbReference type="Pfam" id="PF10145"/>
    </source>
</evidence>
<dbReference type="Pfam" id="PF01464">
    <property type="entry name" value="SLT"/>
    <property type="match status" value="1"/>
</dbReference>
<dbReference type="SUPFAM" id="SSF53955">
    <property type="entry name" value="Lysozyme-like"/>
    <property type="match status" value="1"/>
</dbReference>
<feature type="transmembrane region" description="Helical" evidence="2">
    <location>
        <begin position="551"/>
        <end position="572"/>
    </location>
</feature>
<keyword evidence="2" id="KW-0472">Membrane</keyword>
<feature type="transmembrane region" description="Helical" evidence="2">
    <location>
        <begin position="407"/>
        <end position="436"/>
    </location>
</feature>
<accession>A0ABV9ZVN8</accession>
<dbReference type="PANTHER" id="PTHR37813:SF1">
    <property type="entry name" value="FELS-2 PROPHAGE PROTEIN"/>
    <property type="match status" value="1"/>
</dbReference>
<keyword evidence="2" id="KW-1133">Transmembrane helix</keyword>
<feature type="transmembrane region" description="Helical" evidence="2">
    <location>
        <begin position="578"/>
        <end position="601"/>
    </location>
</feature>
<feature type="domain" description="Transglycosylase SLT" evidence="3">
    <location>
        <begin position="973"/>
        <end position="1041"/>
    </location>
</feature>
<evidence type="ECO:0000256" key="1">
    <source>
        <dbReference type="ARBA" id="ARBA00022612"/>
    </source>
</evidence>
<comment type="caution">
    <text evidence="5">The sequence shown here is derived from an EMBL/GenBank/DDBJ whole genome shotgun (WGS) entry which is preliminary data.</text>
</comment>
<feature type="transmembrane region" description="Helical" evidence="2">
    <location>
        <begin position="518"/>
        <end position="539"/>
    </location>
</feature>
<feature type="transmembrane region" description="Helical" evidence="2">
    <location>
        <begin position="469"/>
        <end position="487"/>
    </location>
</feature>
<dbReference type="InterPro" id="IPR008258">
    <property type="entry name" value="Transglycosylase_SLT_dom_1"/>
</dbReference>
<feature type="transmembrane region" description="Helical" evidence="2">
    <location>
        <begin position="443"/>
        <end position="463"/>
    </location>
</feature>
<evidence type="ECO:0000259" key="3">
    <source>
        <dbReference type="Pfam" id="PF01464"/>
    </source>
</evidence>
<proteinExistence type="predicted"/>
<keyword evidence="2" id="KW-0812">Transmembrane</keyword>
<feature type="transmembrane region" description="Helical" evidence="2">
    <location>
        <begin position="368"/>
        <end position="387"/>
    </location>
</feature>
<sequence>MPNVGYASIQIIPSVRGIGAELRSQLVGPAEDAGQQAGDAAGGGLRDKLKIGAAAAGAVAGALLVKGITDALEQAGIRAKLQAQLGTTGKVAAAQGKVAGRLYSTGVVDSFQDAADAIKAVVSAGLAPPGATNAQLEQIATKASDVAKTFDQDLGGVTNAVSQLMRTGLAKNSSEAFDLITKGFQSGANKADDLLDTVNEYSTQFRKAGLTGADAIGLINQAIAAGARDADIAADAIKEFSIRAVDGSKTTVEGFEALGLSADDMAAKFGAGGATAKAALDLTLDRLRAIKDPVAQSAAAVGLFGTQAEDLGKALFAMDPSAAAAGLGAFGGTAQKLGETIRHGPTHELEVFKRQIEQAFTDFIGTRVLPVLVQLATATISVLVPALRGTVEAGAAVVGWLRDMGTWLIPIGIAIGGFTLALTAQSVATAAVTAVFSVYRAVILAWTLVQNGATLAMAAFNLVMNANPIILVITAIVALGTAVVVAFQRVDWFRAAVIAAWNGIQTAALWAWNSAIKPALAGIVTGALAVGAAAVWLWSSVLSPVFSAIGLAARVLLAVVVTAVLTPIYLAFKLVAAVALWLWSAAILPAFQGIAAVAMWLWTSAIRPSFQGIAAVAMWLWANVFQPVAAGIIALARAMGAVYRWLWTNVAIPVFQGIALVIRAWWDSVLATFMAVRSFITGPLAAVFRWIYDSVIRPAWSAAGSVISATWRNVISPAFDLLKRGVRSVADSFDSGVGFIGRIWSKIKDLTRAPVQFVVDVVYNNGIRKVWNTVAGLLDLGKLDAVKFARGGRTRGGVPGRDSIPALMMADEYVVRRDSARKVGFGTLDYINRYGALPGFAAGGPVQRFADGGIVSDIWGGITGAAKTIGGWAGNAWDILTDPEKIWDKIIKPTRDRIASIAKSPWAQGIAGLPLKMIKGLKDKVVKGAKELLDFGGGPVGGSGVERWSGVVLQALKLVGQPASLLPIVLRRMNQESGGNPMAINNWDINAQAGDPSRGLMQTIGSTFAAYAGPLRSRGIYDPLANIYASMRYALARYGSLAAAYNRPGGYDSGGWLMPGHSTVYNGTGRPEAVLTGPQWDVMMAAASNRGLGDLHVQVYVGDREITDIARAEVRRSNGELVQTLRAGRR</sequence>
<feature type="domain" description="Phage tail tape measure protein" evidence="4">
    <location>
        <begin position="105"/>
        <end position="305"/>
    </location>
</feature>
<dbReference type="CDD" id="cd13402">
    <property type="entry name" value="LT_TF-like"/>
    <property type="match status" value="1"/>
</dbReference>
<dbReference type="InterPro" id="IPR023346">
    <property type="entry name" value="Lysozyme-like_dom_sf"/>
</dbReference>
<dbReference type="PANTHER" id="PTHR37813">
    <property type="entry name" value="FELS-2 PROPHAGE PROTEIN"/>
    <property type="match status" value="1"/>
</dbReference>
<name>A0ABV9ZVN8_9ACTN</name>
<feature type="transmembrane region" description="Helical" evidence="2">
    <location>
        <begin position="613"/>
        <end position="636"/>
    </location>
</feature>
<reference evidence="6" key="1">
    <citation type="journal article" date="2019" name="Int. J. Syst. Evol. Microbiol.">
        <title>The Global Catalogue of Microorganisms (GCM) 10K type strain sequencing project: providing services to taxonomists for standard genome sequencing and annotation.</title>
        <authorList>
            <consortium name="The Broad Institute Genomics Platform"/>
            <consortium name="The Broad Institute Genome Sequencing Center for Infectious Disease"/>
            <person name="Wu L."/>
            <person name="Ma J."/>
        </authorList>
    </citation>
    <scope>NUCLEOTIDE SEQUENCE [LARGE SCALE GENOMIC DNA]</scope>
    <source>
        <strain evidence="6">CGMCC 4.1641</strain>
    </source>
</reference>
<evidence type="ECO:0000313" key="5">
    <source>
        <dbReference type="EMBL" id="MFC5144298.1"/>
    </source>
</evidence>
<dbReference type="Proteomes" id="UP001596222">
    <property type="component" value="Unassembled WGS sequence"/>
</dbReference>
<evidence type="ECO:0000256" key="2">
    <source>
        <dbReference type="SAM" id="Phobius"/>
    </source>
</evidence>
<dbReference type="EMBL" id="JBHSKJ010000003">
    <property type="protein sequence ID" value="MFC5144298.1"/>
    <property type="molecule type" value="Genomic_DNA"/>
</dbReference>
<organism evidence="5 6">
    <name type="scientific">Streptomyces aureoversilis</name>
    <dbReference type="NCBI Taxonomy" id="67277"/>
    <lineage>
        <taxon>Bacteria</taxon>
        <taxon>Bacillati</taxon>
        <taxon>Actinomycetota</taxon>
        <taxon>Actinomycetes</taxon>
        <taxon>Kitasatosporales</taxon>
        <taxon>Streptomycetaceae</taxon>
        <taxon>Streptomyces</taxon>
    </lineage>
</organism>
<dbReference type="InterPro" id="IPR010090">
    <property type="entry name" value="Phage_tape_meas"/>
</dbReference>
<evidence type="ECO:0000313" key="6">
    <source>
        <dbReference type="Proteomes" id="UP001596222"/>
    </source>
</evidence>
<keyword evidence="1" id="KW-1188">Viral release from host cell</keyword>
<keyword evidence="6" id="KW-1185">Reference proteome</keyword>
<protein>
    <submittedName>
        <fullName evidence="5">Phage tail tape measure protein</fullName>
    </submittedName>
</protein>
<dbReference type="RefSeq" id="WP_382038045.1">
    <property type="nucleotide sequence ID" value="NZ_JBHSKJ010000003.1"/>
</dbReference>
<feature type="transmembrane region" description="Helical" evidence="2">
    <location>
        <begin position="642"/>
        <end position="662"/>
    </location>
</feature>
<dbReference type="Gene3D" id="1.10.530.10">
    <property type="match status" value="1"/>
</dbReference>
<dbReference type="Pfam" id="PF10145">
    <property type="entry name" value="PhageMin_Tail"/>
    <property type="match status" value="1"/>
</dbReference>